<dbReference type="Pfam" id="PF03551">
    <property type="entry name" value="PadR"/>
    <property type="match status" value="1"/>
</dbReference>
<dbReference type="InterPro" id="IPR036388">
    <property type="entry name" value="WH-like_DNA-bd_sf"/>
</dbReference>
<protein>
    <submittedName>
        <fullName evidence="2">Transcriptional regulator, PadR-like family</fullName>
    </submittedName>
</protein>
<dbReference type="InterPro" id="IPR036390">
    <property type="entry name" value="WH_DNA-bd_sf"/>
</dbReference>
<accession>A0A077LUF4</accession>
<proteinExistence type="predicted"/>
<dbReference type="PANTHER" id="PTHR33169:SF14">
    <property type="entry name" value="TRANSCRIPTIONAL REGULATOR RV3488"/>
    <property type="match status" value="1"/>
</dbReference>
<dbReference type="EMBL" id="CAJB01000078">
    <property type="protein sequence ID" value="CCH77146.1"/>
    <property type="molecule type" value="Genomic_DNA"/>
</dbReference>
<dbReference type="Proteomes" id="UP000035721">
    <property type="component" value="Unassembled WGS sequence"/>
</dbReference>
<dbReference type="STRING" id="1194083.BN12_1690004"/>
<gene>
    <name evidence="2" type="ORF">BN12_1690004</name>
</gene>
<comment type="caution">
    <text evidence="2">The sequence shown here is derived from an EMBL/GenBank/DDBJ whole genome shotgun (WGS) entry which is preliminary data.</text>
</comment>
<name>A0A077LUF4_9MICO</name>
<dbReference type="InterPro" id="IPR005149">
    <property type="entry name" value="Tscrpt_reg_PadR_N"/>
</dbReference>
<keyword evidence="3" id="KW-1185">Reference proteome</keyword>
<evidence type="ECO:0000313" key="3">
    <source>
        <dbReference type="Proteomes" id="UP000035721"/>
    </source>
</evidence>
<dbReference type="Gene3D" id="1.10.10.10">
    <property type="entry name" value="Winged helix-like DNA-binding domain superfamily/Winged helix DNA-binding domain"/>
    <property type="match status" value="1"/>
</dbReference>
<dbReference type="SUPFAM" id="SSF46785">
    <property type="entry name" value="Winged helix' DNA-binding domain"/>
    <property type="match status" value="1"/>
</dbReference>
<dbReference type="InterPro" id="IPR052509">
    <property type="entry name" value="Metal_resp_DNA-bind_regulator"/>
</dbReference>
<evidence type="ECO:0000259" key="1">
    <source>
        <dbReference type="Pfam" id="PF03551"/>
    </source>
</evidence>
<dbReference type="AlphaFoldDB" id="A0A077LUF4"/>
<reference evidence="2 3" key="1">
    <citation type="journal article" date="2013" name="ISME J.">
        <title>A metabolic model for members of the genus Tetrasphaera involved in enhanced biological phosphorus removal.</title>
        <authorList>
            <person name="Kristiansen R."/>
            <person name="Nguyen H.T.T."/>
            <person name="Saunders A.M."/>
            <person name="Nielsen J.L."/>
            <person name="Wimmer R."/>
            <person name="Le V.Q."/>
            <person name="McIlroy S.J."/>
            <person name="Petrovski S."/>
            <person name="Seviour R.J."/>
            <person name="Calteau A."/>
            <person name="Nielsen K.L."/>
            <person name="Nielsen P.H."/>
        </authorList>
    </citation>
    <scope>NUCLEOTIDE SEQUENCE [LARGE SCALE GENOMIC DNA]</scope>
    <source>
        <strain evidence="2 3">T1-X7</strain>
    </source>
</reference>
<dbReference type="PANTHER" id="PTHR33169">
    <property type="entry name" value="PADR-FAMILY TRANSCRIPTIONAL REGULATOR"/>
    <property type="match status" value="1"/>
</dbReference>
<sequence>MVIVSTGHVLLGLLSRGRQHGYDLKRSYDALLPAGKPVAYGQVYAALDRLHRRGLVEVAAVQRADGPDRVVYALTESGRDELEAWMTAPEDPGEQAANPMAAHVGVALTAGGRDAAVAYLVAQRAVHLDRMRGITRMVGEPGAPLSQALSADFSLAHLDADMRWIEATLDRLDTLEKELDG</sequence>
<feature type="domain" description="Transcription regulator PadR N-terminal" evidence="1">
    <location>
        <begin position="10"/>
        <end position="83"/>
    </location>
</feature>
<evidence type="ECO:0000313" key="2">
    <source>
        <dbReference type="EMBL" id="CCH77146.1"/>
    </source>
</evidence>
<organism evidence="2 3">
    <name type="scientific">Nostocoides japonicum T1-X7</name>
    <dbReference type="NCBI Taxonomy" id="1194083"/>
    <lineage>
        <taxon>Bacteria</taxon>
        <taxon>Bacillati</taxon>
        <taxon>Actinomycetota</taxon>
        <taxon>Actinomycetes</taxon>
        <taxon>Micrococcales</taxon>
        <taxon>Intrasporangiaceae</taxon>
        <taxon>Nostocoides</taxon>
    </lineage>
</organism>